<reference evidence="2" key="1">
    <citation type="journal article" date="2019" name="Microbiol. Immunol.">
        <title>Molecular and phenotypic characterization of Leptospira johnsonii sp. nov., Leptospira ellinghausenii sp. nov. and Leptospira ryugenii sp. nov. isolated from soil and water in Japan.</title>
        <authorList>
            <person name="Masuzawa T."/>
            <person name="Saito M."/>
            <person name="Nakao R."/>
            <person name="Nikaido Y."/>
            <person name="Matsumoto M."/>
            <person name="Ogawa M."/>
            <person name="Yokoyama M."/>
            <person name="Hidaka Y."/>
            <person name="Tomita J."/>
            <person name="Sakakibara K."/>
            <person name="Suzuki K."/>
            <person name="Yasuda S."/>
            <person name="Sato H."/>
            <person name="Yamaguchi M."/>
            <person name="Yoshida S.I."/>
            <person name="Koizumi N."/>
            <person name="Kawamura Y."/>
        </authorList>
    </citation>
    <scope>NUCLEOTIDE SEQUENCE [LARGE SCALE GENOMIC DNA]</scope>
    <source>
        <strain evidence="2">E18</strain>
    </source>
</reference>
<sequence>MKVYLGDLPVELTGKRPRLGKPIEGKYRFTPVLNAKNKFPNLQKSKGIIFLSTLPNVKSFACSAQVLDLEVEITKRKIPAKIFHLASCGKDSWAEIKKLHPQLKARGYSLKNCSQIEVENFKQKLGVGVKNSHRLAHGLFALKDGKIIASYIPKQQYGVPNIKNFLNRLERGLYS</sequence>
<protein>
    <submittedName>
        <fullName evidence="1">Uncharacterized protein</fullName>
    </submittedName>
</protein>
<dbReference type="RefSeq" id="WP_108958172.1">
    <property type="nucleotide sequence ID" value="NZ_BFAZ01000002.1"/>
</dbReference>
<gene>
    <name evidence="1" type="ORF">LPTSP2_01650</name>
</gene>
<name>A0A2P2D8D3_9LEPT</name>
<dbReference type="AlphaFoldDB" id="A0A2P2D8D3"/>
<evidence type="ECO:0000313" key="2">
    <source>
        <dbReference type="Proteomes" id="UP000245206"/>
    </source>
</evidence>
<accession>A0A2P2D8D3</accession>
<keyword evidence="2" id="KW-1185">Reference proteome</keyword>
<dbReference type="OrthoDB" id="335140at2"/>
<comment type="caution">
    <text evidence="1">The sequence shown here is derived from an EMBL/GenBank/DDBJ whole genome shotgun (WGS) entry which is preliminary data.</text>
</comment>
<dbReference type="EMBL" id="BFAZ01000002">
    <property type="protein sequence ID" value="GBF40899.1"/>
    <property type="molecule type" value="Genomic_DNA"/>
</dbReference>
<evidence type="ECO:0000313" key="1">
    <source>
        <dbReference type="EMBL" id="GBF40899.1"/>
    </source>
</evidence>
<organism evidence="1 2">
    <name type="scientific">Leptospira ellinghausenii</name>
    <dbReference type="NCBI Taxonomy" id="1917822"/>
    <lineage>
        <taxon>Bacteria</taxon>
        <taxon>Pseudomonadati</taxon>
        <taxon>Spirochaetota</taxon>
        <taxon>Spirochaetia</taxon>
        <taxon>Leptospirales</taxon>
        <taxon>Leptospiraceae</taxon>
        <taxon>Leptospira</taxon>
    </lineage>
</organism>
<proteinExistence type="predicted"/>
<dbReference type="Proteomes" id="UP000245206">
    <property type="component" value="Unassembled WGS sequence"/>
</dbReference>